<proteinExistence type="predicted"/>
<dbReference type="SUPFAM" id="SSF55729">
    <property type="entry name" value="Acyl-CoA N-acyltransferases (Nat)"/>
    <property type="match status" value="1"/>
</dbReference>
<dbReference type="KEGG" id="cwo:Cwoe_5313"/>
<dbReference type="HOGENOM" id="CLU_715171_0_0_11"/>
<dbReference type="Gene3D" id="3.40.630.30">
    <property type="match status" value="1"/>
</dbReference>
<dbReference type="InterPro" id="IPR038740">
    <property type="entry name" value="BioF2-like_GNAT_dom"/>
</dbReference>
<evidence type="ECO:0000259" key="1">
    <source>
        <dbReference type="Pfam" id="PF13480"/>
    </source>
</evidence>
<protein>
    <submittedName>
        <fullName evidence="2">Cellulose biosynthesis (CelD)-like protein</fullName>
    </submittedName>
</protein>
<gene>
    <name evidence="2" type="ordered locus">Cwoe_5313</name>
</gene>
<accession>D3FFC6</accession>
<sequence>MTSAPLQAETFDTMAALARLIPEWDALADAAGRPACLPAWQLAWWRELAPPGSLLRVVAVRADGQLVGLVPFFLEQRLGRSSHRLLGAAVTHRTEPLVHPGVAAADVAALAVAELERCDPAADVVRLEGIAADGPWPAAFDAAWPALGAPWRLVEQQQLAPSVDLSFDDLDAWLASKSSNFRQQTRRFRRRLEKEGGTVRMSSEQEVAGDLAAMLQLHHQRWAGRGGSSLPAATEAMVRTAAEQLLPAGRLRLWVVELDGRPIGVQLFLAAGGNVLYWNGGFDESASHLKPALLGIVAGIEDSLLRDERLLDLGGGDQDYKLRLADGATPLTWTSLVPRNRRYAANRLALAPEALSLTGRRLAEQLPDPLQQPLRRVVRRYSGRRA</sequence>
<reference evidence="2 3" key="1">
    <citation type="journal article" date="2010" name="Stand. Genomic Sci.">
        <title>Complete genome sequence of Conexibacter woesei type strain (ID131577).</title>
        <authorList>
            <person name="Pukall R."/>
            <person name="Lapidus A."/>
            <person name="Glavina Del Rio T."/>
            <person name="Copeland A."/>
            <person name="Tice H."/>
            <person name="Cheng J.-F."/>
            <person name="Lucas S."/>
            <person name="Chen F."/>
            <person name="Nolan M."/>
            <person name="Bruce D."/>
            <person name="Goodwin L."/>
            <person name="Pitluck S."/>
            <person name="Mavromatis K."/>
            <person name="Ivanova N."/>
            <person name="Ovchinnikova G."/>
            <person name="Pati A."/>
            <person name="Chen A."/>
            <person name="Palaniappan K."/>
            <person name="Land M."/>
            <person name="Hauser L."/>
            <person name="Chang Y.-J."/>
            <person name="Jeffries C.D."/>
            <person name="Chain P."/>
            <person name="Meincke L."/>
            <person name="Sims D."/>
            <person name="Brettin T."/>
            <person name="Detter J.C."/>
            <person name="Rohde M."/>
            <person name="Goeker M."/>
            <person name="Bristow J."/>
            <person name="Eisen J.A."/>
            <person name="Markowitz V."/>
            <person name="Kyrpides N.C."/>
            <person name="Klenk H.-P."/>
            <person name="Hugenholtz P."/>
        </authorList>
    </citation>
    <scope>NUCLEOTIDE SEQUENCE [LARGE SCALE GENOMIC DNA]</scope>
    <source>
        <strain evidence="3">DSM 14684 / CIP 108061 / JCM 11494 / NBRC 100937 / ID131577</strain>
    </source>
</reference>
<feature type="domain" description="BioF2-like acetyltransferase" evidence="1">
    <location>
        <begin position="179"/>
        <end position="321"/>
    </location>
</feature>
<dbReference type="STRING" id="469383.Cwoe_5313"/>
<dbReference type="RefSeq" id="WP_012936770.1">
    <property type="nucleotide sequence ID" value="NC_013739.1"/>
</dbReference>
<reference evidence="3" key="2">
    <citation type="submission" date="2010-01" db="EMBL/GenBank/DDBJ databases">
        <title>The complete genome of Conexibacter woesei DSM 14684.</title>
        <authorList>
            <consortium name="US DOE Joint Genome Institute (JGI-PGF)"/>
            <person name="Lucas S."/>
            <person name="Copeland A."/>
            <person name="Lapidus A."/>
            <person name="Glavina del Rio T."/>
            <person name="Dalin E."/>
            <person name="Tice H."/>
            <person name="Bruce D."/>
            <person name="Goodwin L."/>
            <person name="Pitluck S."/>
            <person name="Kyrpides N."/>
            <person name="Mavromatis K."/>
            <person name="Ivanova N."/>
            <person name="Mikhailova N."/>
            <person name="Chertkov O."/>
            <person name="Brettin T."/>
            <person name="Detter J.C."/>
            <person name="Han C."/>
            <person name="Larimer F."/>
            <person name="Land M."/>
            <person name="Hauser L."/>
            <person name="Markowitz V."/>
            <person name="Cheng J.-F."/>
            <person name="Hugenholtz P."/>
            <person name="Woyke T."/>
            <person name="Wu D."/>
            <person name="Pukall R."/>
            <person name="Steenblock K."/>
            <person name="Schneider S."/>
            <person name="Klenk H.-P."/>
            <person name="Eisen J.A."/>
        </authorList>
    </citation>
    <scope>NUCLEOTIDE SEQUENCE [LARGE SCALE GENOMIC DNA]</scope>
    <source>
        <strain evidence="3">DSM 14684 / CIP 108061 / JCM 11494 / NBRC 100937 / ID131577</strain>
    </source>
</reference>
<evidence type="ECO:0000313" key="2">
    <source>
        <dbReference type="EMBL" id="ADB53719.1"/>
    </source>
</evidence>
<dbReference type="AlphaFoldDB" id="D3FFC6"/>
<dbReference type="Pfam" id="PF13480">
    <property type="entry name" value="Acetyltransf_6"/>
    <property type="match status" value="1"/>
</dbReference>
<name>D3FFC6_CONWI</name>
<dbReference type="eggNOG" id="COG5653">
    <property type="taxonomic scope" value="Bacteria"/>
</dbReference>
<organism evidence="2 3">
    <name type="scientific">Conexibacter woesei (strain DSM 14684 / CCUG 47730 / CIP 108061 / JCM 11494 / NBRC 100937 / ID131577)</name>
    <dbReference type="NCBI Taxonomy" id="469383"/>
    <lineage>
        <taxon>Bacteria</taxon>
        <taxon>Bacillati</taxon>
        <taxon>Actinomycetota</taxon>
        <taxon>Thermoleophilia</taxon>
        <taxon>Solirubrobacterales</taxon>
        <taxon>Conexibacteraceae</taxon>
        <taxon>Conexibacter</taxon>
    </lineage>
</organism>
<dbReference type="Proteomes" id="UP000008229">
    <property type="component" value="Chromosome"/>
</dbReference>
<keyword evidence="3" id="KW-1185">Reference proteome</keyword>
<dbReference type="InterPro" id="IPR016181">
    <property type="entry name" value="Acyl_CoA_acyltransferase"/>
</dbReference>
<evidence type="ECO:0000313" key="3">
    <source>
        <dbReference type="Proteomes" id="UP000008229"/>
    </source>
</evidence>
<dbReference type="EMBL" id="CP001854">
    <property type="protein sequence ID" value="ADB53719.1"/>
    <property type="molecule type" value="Genomic_DNA"/>
</dbReference>
<dbReference type="OrthoDB" id="4816997at2"/>